<dbReference type="EMBL" id="GG703125">
    <property type="protein sequence ID" value="KOB89752.1"/>
    <property type="molecule type" value="Genomic_DNA"/>
</dbReference>
<gene>
    <name evidence="1" type="ORF">PFDG_05305</name>
</gene>
<evidence type="ECO:0000313" key="1">
    <source>
        <dbReference type="EMBL" id="KOB89752.1"/>
    </source>
</evidence>
<dbReference type="KEGG" id="pfd:PFDG_05305"/>
<sequence>MFENSYIRKDWNNYNNNNNNNNVDYDVLYKIYKSTSSNCGIVDKSADYIINTRKATKQLSN</sequence>
<reference evidence="2" key="2">
    <citation type="submission" date="2006-09" db="EMBL/GenBank/DDBJ databases">
        <title>The genome sequence of Plasmodium falciparum Dd2.</title>
        <authorList>
            <consortium name="The Broad Institute Genome Sequencing Platform"/>
            <person name="Birren B."/>
            <person name="Lander E."/>
            <person name="Galagan J."/>
            <person name="Nusbaum C."/>
            <person name="Devon K."/>
            <person name="Henn M."/>
            <person name="Jaffe D."/>
            <person name="Butler J."/>
            <person name="Alvarez P."/>
            <person name="Gnerre S."/>
            <person name="Grabherr M."/>
            <person name="Kleber M."/>
            <person name="Mauceli E."/>
            <person name="Brockman W."/>
            <person name="MacCallum I.A."/>
            <person name="Rounsley S."/>
            <person name="Young S."/>
            <person name="LaButti K."/>
            <person name="Pushparaj V."/>
            <person name="DeCaprio D."/>
            <person name="Crawford M."/>
            <person name="Koehrsen M."/>
            <person name="Engels R."/>
            <person name="Montgomery P."/>
            <person name="Pearson M."/>
            <person name="Howarth C."/>
            <person name="Larson L."/>
            <person name="Luoma S."/>
            <person name="White J."/>
            <person name="Kodira C."/>
            <person name="Zeng Q."/>
            <person name="O'Leary S."/>
            <person name="Yandava C."/>
            <person name="Alvarado L."/>
            <person name="Wirth D."/>
            <person name="Volkman S."/>
            <person name="Hartl D."/>
        </authorList>
    </citation>
    <scope>NUCLEOTIDE SEQUENCE [LARGE SCALE GENOMIC DNA]</scope>
</reference>
<organism evidence="1 2">
    <name type="scientific">Plasmodium falciparum (isolate Dd2)</name>
    <dbReference type="NCBI Taxonomy" id="57267"/>
    <lineage>
        <taxon>Eukaryota</taxon>
        <taxon>Sar</taxon>
        <taxon>Alveolata</taxon>
        <taxon>Apicomplexa</taxon>
        <taxon>Aconoidasida</taxon>
        <taxon>Haemosporida</taxon>
        <taxon>Plasmodiidae</taxon>
        <taxon>Plasmodium</taxon>
        <taxon>Plasmodium (Laverania)</taxon>
    </lineage>
</organism>
<proteinExistence type="predicted"/>
<reference evidence="2" key="1">
    <citation type="submission" date="2006-09" db="EMBL/GenBank/DDBJ databases">
        <title>Annotation of Plasmodium falciparum Dd2.</title>
        <authorList>
            <consortium name="The Broad Institute Genome Sequencing Platform"/>
            <person name="Volkman S.K."/>
            <person name="Neafsey D.E."/>
            <person name="Dash A.P."/>
            <person name="Chitnis C.E."/>
            <person name="Hartl D.L."/>
            <person name="Young S.K."/>
            <person name="Zeng Q."/>
            <person name="Koehrsen M."/>
            <person name="Alvarado L."/>
            <person name="Berlin A."/>
            <person name="Borenstein D."/>
            <person name="Chapman S.B."/>
            <person name="Chen Z."/>
            <person name="Engels R."/>
            <person name="Freedman E."/>
            <person name="Gellesch M."/>
            <person name="Goldberg J."/>
            <person name="Griggs A."/>
            <person name="Gujja S."/>
            <person name="Heilman E.R."/>
            <person name="Heiman D.I."/>
            <person name="Howarth C."/>
            <person name="Jen D."/>
            <person name="Larson L."/>
            <person name="Mehta T."/>
            <person name="Neiman D."/>
            <person name="Park D."/>
            <person name="Pearson M."/>
            <person name="Roberts A."/>
            <person name="Saif S."/>
            <person name="Shea T."/>
            <person name="Shenoy N."/>
            <person name="Sisk P."/>
            <person name="Stolte C."/>
            <person name="Sykes S."/>
            <person name="Walk T."/>
            <person name="White J."/>
            <person name="Yandava C."/>
            <person name="Haas B."/>
            <person name="Henn M.R."/>
            <person name="Nusbaum C."/>
            <person name="Birren B."/>
        </authorList>
    </citation>
    <scope>NUCLEOTIDE SEQUENCE [LARGE SCALE GENOMIC DNA]</scope>
</reference>
<dbReference type="Proteomes" id="UP000054282">
    <property type="component" value="Unassembled WGS sequence"/>
</dbReference>
<accession>A0A0L7MA72</accession>
<name>A0A0L7MA72_PLAF4</name>
<protein>
    <submittedName>
        <fullName evidence="1">Uncharacterized protein</fullName>
    </submittedName>
</protein>
<evidence type="ECO:0000313" key="2">
    <source>
        <dbReference type="Proteomes" id="UP000054282"/>
    </source>
</evidence>
<dbReference type="AlphaFoldDB" id="A0A0L7MA72"/>